<keyword evidence="5" id="KW-1185">Reference proteome</keyword>
<reference evidence="4 5" key="1">
    <citation type="submission" date="2020-07" db="EMBL/GenBank/DDBJ databases">
        <title>Sequencing the genomes of 1000 actinobacteria strains.</title>
        <authorList>
            <person name="Klenk H.-P."/>
        </authorList>
    </citation>
    <scope>NUCLEOTIDE SEQUENCE [LARGE SCALE GENOMIC DNA]</scope>
    <source>
        <strain evidence="4 5">DSM 45763</strain>
    </source>
</reference>
<dbReference type="Proteomes" id="UP000576393">
    <property type="component" value="Unassembled WGS sequence"/>
</dbReference>
<proteinExistence type="predicted"/>
<name>A0A852UZS4_9ACTN</name>
<sequence>MQGMVTIREAGPGDGDALGEIHAISWGVSHGPLCAPKVAAAGVQERRTKWNAILAEDKGKDTILLALLDDRPEAFARFGASSRPGLAEIHTFFAHPDVWGSGLAAALLAAALGRLREAGHDRVHLWTLRDSAQARRFYAKNGFGETGRRHDHDFGEGPPLALVELERTVPGLGL</sequence>
<dbReference type="RefSeq" id="WP_246424460.1">
    <property type="nucleotide sequence ID" value="NZ_JACCCO010000002.1"/>
</dbReference>
<keyword evidence="2" id="KW-0012">Acyltransferase</keyword>
<comment type="caution">
    <text evidence="4">The sequence shown here is derived from an EMBL/GenBank/DDBJ whole genome shotgun (WGS) entry which is preliminary data.</text>
</comment>
<evidence type="ECO:0000313" key="5">
    <source>
        <dbReference type="Proteomes" id="UP000576393"/>
    </source>
</evidence>
<dbReference type="PROSITE" id="PS51186">
    <property type="entry name" value="GNAT"/>
    <property type="match status" value="1"/>
</dbReference>
<protein>
    <submittedName>
        <fullName evidence="4">GNAT superfamily N-acetyltransferase</fullName>
    </submittedName>
</protein>
<feature type="domain" description="N-acetyltransferase" evidence="3">
    <location>
        <begin position="5"/>
        <end position="170"/>
    </location>
</feature>
<dbReference type="InterPro" id="IPR016181">
    <property type="entry name" value="Acyl_CoA_acyltransferase"/>
</dbReference>
<dbReference type="InterPro" id="IPR000182">
    <property type="entry name" value="GNAT_dom"/>
</dbReference>
<dbReference type="SUPFAM" id="SSF55729">
    <property type="entry name" value="Acyl-CoA N-acyltransferases (Nat)"/>
    <property type="match status" value="1"/>
</dbReference>
<dbReference type="Gene3D" id="3.40.630.30">
    <property type="match status" value="1"/>
</dbReference>
<dbReference type="AlphaFoldDB" id="A0A852UZS4"/>
<evidence type="ECO:0000259" key="3">
    <source>
        <dbReference type="PROSITE" id="PS51186"/>
    </source>
</evidence>
<evidence type="ECO:0000256" key="1">
    <source>
        <dbReference type="ARBA" id="ARBA00022679"/>
    </source>
</evidence>
<dbReference type="EMBL" id="JACCCO010000002">
    <property type="protein sequence ID" value="NYF41739.1"/>
    <property type="molecule type" value="Genomic_DNA"/>
</dbReference>
<dbReference type="InterPro" id="IPR050832">
    <property type="entry name" value="Bact_Acetyltransf"/>
</dbReference>
<dbReference type="Pfam" id="PF00583">
    <property type="entry name" value="Acetyltransf_1"/>
    <property type="match status" value="1"/>
</dbReference>
<organism evidence="4 5">
    <name type="scientific">Streptosporangium sandarakinum</name>
    <dbReference type="NCBI Taxonomy" id="1260955"/>
    <lineage>
        <taxon>Bacteria</taxon>
        <taxon>Bacillati</taxon>
        <taxon>Actinomycetota</taxon>
        <taxon>Actinomycetes</taxon>
        <taxon>Streptosporangiales</taxon>
        <taxon>Streptosporangiaceae</taxon>
        <taxon>Streptosporangium</taxon>
    </lineage>
</organism>
<dbReference type="GO" id="GO:0016747">
    <property type="term" value="F:acyltransferase activity, transferring groups other than amino-acyl groups"/>
    <property type="evidence" value="ECO:0007669"/>
    <property type="project" value="InterPro"/>
</dbReference>
<evidence type="ECO:0000256" key="2">
    <source>
        <dbReference type="ARBA" id="ARBA00023315"/>
    </source>
</evidence>
<evidence type="ECO:0000313" key="4">
    <source>
        <dbReference type="EMBL" id="NYF41739.1"/>
    </source>
</evidence>
<accession>A0A852UZS4</accession>
<gene>
    <name evidence="4" type="ORF">HDA43_003940</name>
</gene>
<dbReference type="PANTHER" id="PTHR43877">
    <property type="entry name" value="AMINOALKYLPHOSPHONATE N-ACETYLTRANSFERASE-RELATED-RELATED"/>
    <property type="match status" value="1"/>
</dbReference>
<keyword evidence="1 4" id="KW-0808">Transferase</keyword>